<evidence type="ECO:0000256" key="4">
    <source>
        <dbReference type="ARBA" id="ARBA00023271"/>
    </source>
</evidence>
<proteinExistence type="predicted"/>
<keyword evidence="4" id="KW-1135">Mitochondrion nucleoid</keyword>
<keyword evidence="2" id="KW-0809">Transit peptide</keyword>
<keyword evidence="3" id="KW-0496">Mitochondrion</keyword>
<dbReference type="VEuPathDB" id="VectorBase:BGLAX_041713"/>
<dbReference type="AlphaFoldDB" id="A0A2C9KWY1"/>
<dbReference type="VEuPathDB" id="VectorBase:BGLB024514"/>
<evidence type="ECO:0000313" key="8">
    <source>
        <dbReference type="Proteomes" id="UP000076420"/>
    </source>
</evidence>
<dbReference type="Proteomes" id="UP000076420">
    <property type="component" value="Unassembled WGS sequence"/>
</dbReference>
<protein>
    <recommendedName>
        <fullName evidence="6">Mitochondrial nucleoid factor 1</fullName>
    </recommendedName>
    <alternativeName>
        <fullName evidence="5">Mitochondrial protein M19</fullName>
    </alternativeName>
</protein>
<dbReference type="GO" id="GO:0034551">
    <property type="term" value="P:mitochondrial respiratory chain complex III assembly"/>
    <property type="evidence" value="ECO:0007669"/>
    <property type="project" value="TreeGrafter"/>
</dbReference>
<dbReference type="PANTHER" id="PTHR34260">
    <property type="entry name" value="UBIQUINOL-CYTOCHROME-C REDUCTASE COMPLEX ASSEMBLY FACTOR 2"/>
    <property type="match status" value="1"/>
</dbReference>
<evidence type="ECO:0000256" key="3">
    <source>
        <dbReference type="ARBA" id="ARBA00023128"/>
    </source>
</evidence>
<organism evidence="7 8">
    <name type="scientific">Biomphalaria glabrata</name>
    <name type="common">Bloodfluke planorb</name>
    <name type="synonym">Freshwater snail</name>
    <dbReference type="NCBI Taxonomy" id="6526"/>
    <lineage>
        <taxon>Eukaryota</taxon>
        <taxon>Metazoa</taxon>
        <taxon>Spiralia</taxon>
        <taxon>Lophotrochozoa</taxon>
        <taxon>Mollusca</taxon>
        <taxon>Gastropoda</taxon>
        <taxon>Heterobranchia</taxon>
        <taxon>Euthyneura</taxon>
        <taxon>Panpulmonata</taxon>
        <taxon>Hygrophila</taxon>
        <taxon>Lymnaeoidea</taxon>
        <taxon>Planorbidae</taxon>
        <taxon>Biomphalaria</taxon>
    </lineage>
</organism>
<comment type="subcellular location">
    <subcellularLocation>
        <location evidence="1">Mitochondrion matrix</location>
        <location evidence="1">Mitochondrion nucleoid</location>
    </subcellularLocation>
</comment>
<dbReference type="PANTHER" id="PTHR34260:SF1">
    <property type="entry name" value="UBIQUINOL-CYTOCHROME-C REDUCTASE COMPLEX ASSEMBLY FACTOR 2"/>
    <property type="match status" value="1"/>
</dbReference>
<evidence type="ECO:0000256" key="1">
    <source>
        <dbReference type="ARBA" id="ARBA00004436"/>
    </source>
</evidence>
<gene>
    <name evidence="7" type="primary">106073256</name>
</gene>
<dbReference type="GO" id="GO:0042645">
    <property type="term" value="C:mitochondrial nucleoid"/>
    <property type="evidence" value="ECO:0007669"/>
    <property type="project" value="UniProtKB-SubCell"/>
</dbReference>
<dbReference type="OrthoDB" id="6266314at2759"/>
<evidence type="ECO:0000313" key="7">
    <source>
        <dbReference type="EnsemblMetazoa" id="BGLB024514-PA"/>
    </source>
</evidence>
<evidence type="ECO:0000256" key="5">
    <source>
        <dbReference type="ARBA" id="ARBA00031206"/>
    </source>
</evidence>
<dbReference type="STRING" id="6526.A0A2C9KWY1"/>
<accession>A0A2C9KWY1</accession>
<dbReference type="InterPro" id="IPR037698">
    <property type="entry name" value="UQCC2"/>
</dbReference>
<dbReference type="EnsemblMetazoa" id="BGLB024514-RA">
    <property type="protein sequence ID" value="BGLB024514-PA"/>
    <property type="gene ID" value="BGLB024514"/>
</dbReference>
<dbReference type="KEGG" id="bgt:106073256"/>
<dbReference type="Pfam" id="PF20180">
    <property type="entry name" value="UQCC2_CBP6"/>
    <property type="match status" value="1"/>
</dbReference>
<name>A0A2C9KWY1_BIOGL</name>
<evidence type="ECO:0000256" key="2">
    <source>
        <dbReference type="ARBA" id="ARBA00022946"/>
    </source>
</evidence>
<reference evidence="7" key="1">
    <citation type="submission" date="2020-05" db="UniProtKB">
        <authorList>
            <consortium name="EnsemblMetazoa"/>
        </authorList>
    </citation>
    <scope>IDENTIFICATION</scope>
    <source>
        <strain evidence="7">BB02</strain>
    </source>
</reference>
<sequence length="116" mass="13615">MAASRYRSLLQLMKQWPVKEFKGKRSSDLGDQIKKQILTKFPQGEASTVDEKECDNYYNSLVRISNDVHKKKWERPKITNASGANEEELRNALYFEEEEDKPLIERLKATMFDKSK</sequence>
<evidence type="ECO:0000256" key="6">
    <source>
        <dbReference type="ARBA" id="ARBA00032983"/>
    </source>
</evidence>